<dbReference type="eggNOG" id="COG2258">
    <property type="taxonomic scope" value="Bacteria"/>
</dbReference>
<dbReference type="PANTHER" id="PTHR36930:SF1">
    <property type="entry name" value="MOSC DOMAIN-CONTAINING PROTEIN"/>
    <property type="match status" value="1"/>
</dbReference>
<dbReference type="GeneID" id="85007520"/>
<sequence length="224" mass="23891">MANNECVVVSDGAVDTKTDDALDEAVTRDAQRIFGGMPFERAEAVAAAQGAQARVRSINISKRKGQRKTPLDSNAQVEVREQFGVAGDAHAGDWHRQVSFLAHESIERAQAAGLDVTIGDFAENFTTDNLNCMDLPIGTQLAIGDEVLVEISQIGKVCHTRCAIYYMAGDCIFPREGIFGMVLRGGTVKAGDAIDIVKTGDGTCAFSPDEALAEVEEARQAGTL</sequence>
<dbReference type="SUPFAM" id="SSF50800">
    <property type="entry name" value="PK beta-barrel domain-like"/>
    <property type="match status" value="1"/>
</dbReference>
<dbReference type="InterPro" id="IPR052716">
    <property type="entry name" value="MOSC_domain"/>
</dbReference>
<proteinExistence type="predicted"/>
<dbReference type="GO" id="GO:0030151">
    <property type="term" value="F:molybdenum ion binding"/>
    <property type="evidence" value="ECO:0007669"/>
    <property type="project" value="InterPro"/>
</dbReference>
<dbReference type="RefSeq" id="WP_006362220.1">
    <property type="nucleotide sequence ID" value="NZ_GG700630.1"/>
</dbReference>
<dbReference type="HOGENOM" id="CLU_1234335_0_0_11"/>
<reference evidence="2" key="1">
    <citation type="submission" date="2009-10" db="EMBL/GenBank/DDBJ databases">
        <authorList>
            <person name="Weinstock G."/>
            <person name="Sodergren E."/>
            <person name="Clifton S."/>
            <person name="Fulton L."/>
            <person name="Fulton B."/>
            <person name="Courtney L."/>
            <person name="Fronick C."/>
            <person name="Harrison M."/>
            <person name="Strong C."/>
            <person name="Farmer C."/>
            <person name="Delahaunty K."/>
            <person name="Markovic C."/>
            <person name="Hall O."/>
            <person name="Minx P."/>
            <person name="Tomlinson C."/>
            <person name="Mitreva M."/>
            <person name="Nelson J."/>
            <person name="Hou S."/>
            <person name="Wollam A."/>
            <person name="Pepin K.H."/>
            <person name="Johnson M."/>
            <person name="Bhonagiri V."/>
            <person name="Nash W.E."/>
            <person name="Warren W."/>
            <person name="Chinwalla A."/>
            <person name="Mardis E.R."/>
            <person name="Wilson R.K."/>
        </authorList>
    </citation>
    <scope>NUCLEOTIDE SEQUENCE [LARGE SCALE GENOMIC DNA]</scope>
    <source>
        <strain evidence="2">ATCC 700122</strain>
    </source>
</reference>
<gene>
    <name evidence="2" type="ORF">HMPREF0762_00964</name>
</gene>
<protein>
    <submittedName>
        <fullName evidence="2">MOSC domain protein</fullName>
    </submittedName>
</protein>
<dbReference type="Pfam" id="PF03473">
    <property type="entry name" value="MOSC"/>
    <property type="match status" value="1"/>
</dbReference>
<evidence type="ECO:0000259" key="1">
    <source>
        <dbReference type="PROSITE" id="PS51340"/>
    </source>
</evidence>
<accession>D0WGL0</accession>
<dbReference type="PROSITE" id="PS51340">
    <property type="entry name" value="MOSC"/>
    <property type="match status" value="1"/>
</dbReference>
<dbReference type="Gene3D" id="2.40.33.20">
    <property type="entry name" value="PK beta-barrel domain-like"/>
    <property type="match status" value="1"/>
</dbReference>
<organism evidence="2 3">
    <name type="scientific">Slackia exigua (strain ATCC 700122 / DSM 15923 / CIP 105133 / JCM 11022 / KCTC 5966 / S-7)</name>
    <dbReference type="NCBI Taxonomy" id="649764"/>
    <lineage>
        <taxon>Bacteria</taxon>
        <taxon>Bacillati</taxon>
        <taxon>Actinomycetota</taxon>
        <taxon>Coriobacteriia</taxon>
        <taxon>Eggerthellales</taxon>
        <taxon>Eggerthellaceae</taxon>
        <taxon>Slackia</taxon>
    </lineage>
</organism>
<dbReference type="Proteomes" id="UP000006001">
    <property type="component" value="Unassembled WGS sequence"/>
</dbReference>
<dbReference type="AlphaFoldDB" id="D0WGL0"/>
<keyword evidence="3" id="KW-1185">Reference proteome</keyword>
<dbReference type="STRING" id="649764.HMPREF0762_00964"/>
<evidence type="ECO:0000313" key="3">
    <source>
        <dbReference type="Proteomes" id="UP000006001"/>
    </source>
</evidence>
<dbReference type="InterPro" id="IPR005302">
    <property type="entry name" value="MoCF_Sase_C"/>
</dbReference>
<evidence type="ECO:0000313" key="2">
    <source>
        <dbReference type="EMBL" id="EEZ61623.1"/>
    </source>
</evidence>
<name>D0WGL0_SLAES</name>
<dbReference type="GO" id="GO:0003824">
    <property type="term" value="F:catalytic activity"/>
    <property type="evidence" value="ECO:0007669"/>
    <property type="project" value="InterPro"/>
</dbReference>
<dbReference type="PANTHER" id="PTHR36930">
    <property type="entry name" value="METAL-SULFUR CLUSTER BIOSYNTHESIS PROTEINS YUAD-RELATED"/>
    <property type="match status" value="1"/>
</dbReference>
<comment type="caution">
    <text evidence="2">The sequence shown here is derived from an EMBL/GenBank/DDBJ whole genome shotgun (WGS) entry which is preliminary data.</text>
</comment>
<dbReference type="EMBL" id="ACUX02000006">
    <property type="protein sequence ID" value="EEZ61623.1"/>
    <property type="molecule type" value="Genomic_DNA"/>
</dbReference>
<dbReference type="GO" id="GO:0030170">
    <property type="term" value="F:pyridoxal phosphate binding"/>
    <property type="evidence" value="ECO:0007669"/>
    <property type="project" value="InterPro"/>
</dbReference>
<dbReference type="OrthoDB" id="9786134at2"/>
<feature type="domain" description="MOSC" evidence="1">
    <location>
        <begin position="69"/>
        <end position="197"/>
    </location>
</feature>
<dbReference type="InterPro" id="IPR011037">
    <property type="entry name" value="Pyrv_Knase-like_insert_dom_sf"/>
</dbReference>